<dbReference type="Proteomes" id="UP001314170">
    <property type="component" value="Unassembled WGS sequence"/>
</dbReference>
<keyword evidence="3" id="KW-1185">Reference proteome</keyword>
<gene>
    <name evidence="2" type="ORF">DCAF_LOCUS10086</name>
</gene>
<organism evidence="2 3">
    <name type="scientific">Dovyalis caffra</name>
    <dbReference type="NCBI Taxonomy" id="77055"/>
    <lineage>
        <taxon>Eukaryota</taxon>
        <taxon>Viridiplantae</taxon>
        <taxon>Streptophyta</taxon>
        <taxon>Embryophyta</taxon>
        <taxon>Tracheophyta</taxon>
        <taxon>Spermatophyta</taxon>
        <taxon>Magnoliopsida</taxon>
        <taxon>eudicotyledons</taxon>
        <taxon>Gunneridae</taxon>
        <taxon>Pentapetalae</taxon>
        <taxon>rosids</taxon>
        <taxon>fabids</taxon>
        <taxon>Malpighiales</taxon>
        <taxon>Salicaceae</taxon>
        <taxon>Flacourtieae</taxon>
        <taxon>Dovyalis</taxon>
    </lineage>
</organism>
<keyword evidence="1" id="KW-0812">Transmembrane</keyword>
<evidence type="ECO:0000313" key="3">
    <source>
        <dbReference type="Proteomes" id="UP001314170"/>
    </source>
</evidence>
<evidence type="ECO:0000313" key="2">
    <source>
        <dbReference type="EMBL" id="CAK7334810.1"/>
    </source>
</evidence>
<protein>
    <submittedName>
        <fullName evidence="2">Uncharacterized protein</fullName>
    </submittedName>
</protein>
<keyword evidence="1" id="KW-0472">Membrane</keyword>
<dbReference type="EMBL" id="CAWUPB010000956">
    <property type="protein sequence ID" value="CAK7334810.1"/>
    <property type="molecule type" value="Genomic_DNA"/>
</dbReference>
<accession>A0AAV1RIA5</accession>
<name>A0AAV1RIA5_9ROSI</name>
<keyword evidence="1" id="KW-1133">Transmembrane helix</keyword>
<comment type="caution">
    <text evidence="2">The sequence shown here is derived from an EMBL/GenBank/DDBJ whole genome shotgun (WGS) entry which is preliminary data.</text>
</comment>
<reference evidence="2 3" key="1">
    <citation type="submission" date="2024-01" db="EMBL/GenBank/DDBJ databases">
        <authorList>
            <person name="Waweru B."/>
        </authorList>
    </citation>
    <scope>NUCLEOTIDE SEQUENCE [LARGE SCALE GENOMIC DNA]</scope>
</reference>
<feature type="transmembrane region" description="Helical" evidence="1">
    <location>
        <begin position="21"/>
        <end position="40"/>
    </location>
</feature>
<sequence>MWLDNVALIINPRGIHIANDLVVAIIALDMSFESMIILTITPKKWVVQKVRFIVRMRLVWLEVEVGMTMLVVSMLKKMMEEGVMMMASSVGEDDEEGLLVMASSVGEDDGGGCVSGGRRRRWIIQRVYEPLGVRRCFPQE</sequence>
<feature type="transmembrane region" description="Helical" evidence="1">
    <location>
        <begin position="52"/>
        <end position="75"/>
    </location>
</feature>
<proteinExistence type="predicted"/>
<dbReference type="AlphaFoldDB" id="A0AAV1RIA5"/>
<evidence type="ECO:0000256" key="1">
    <source>
        <dbReference type="SAM" id="Phobius"/>
    </source>
</evidence>